<feature type="transmembrane region" description="Helical" evidence="2">
    <location>
        <begin position="124"/>
        <end position="144"/>
    </location>
</feature>
<dbReference type="InterPro" id="IPR010640">
    <property type="entry name" value="Low_temperature_requirement_A"/>
</dbReference>
<keyword evidence="4" id="KW-1185">Reference proteome</keyword>
<dbReference type="AlphaFoldDB" id="A0A6G4UYC0"/>
<name>A0A6G4UYC0_9ACTN</name>
<feature type="transmembrane region" description="Helical" evidence="2">
    <location>
        <begin position="286"/>
        <end position="306"/>
    </location>
</feature>
<organism evidence="3 4">
    <name type="scientific">Streptomyces scabichelini</name>
    <dbReference type="NCBI Taxonomy" id="2711217"/>
    <lineage>
        <taxon>Bacteria</taxon>
        <taxon>Bacillati</taxon>
        <taxon>Actinomycetota</taxon>
        <taxon>Actinomycetes</taxon>
        <taxon>Kitasatosporales</taxon>
        <taxon>Streptomycetaceae</taxon>
        <taxon>Streptomyces</taxon>
    </lineage>
</organism>
<feature type="transmembrane region" description="Helical" evidence="2">
    <location>
        <begin position="318"/>
        <end position="338"/>
    </location>
</feature>
<dbReference type="PANTHER" id="PTHR36840:SF1">
    <property type="entry name" value="BLL5714 PROTEIN"/>
    <property type="match status" value="1"/>
</dbReference>
<feature type="transmembrane region" description="Helical" evidence="2">
    <location>
        <begin position="156"/>
        <end position="176"/>
    </location>
</feature>
<feature type="transmembrane region" description="Helical" evidence="2">
    <location>
        <begin position="182"/>
        <end position="204"/>
    </location>
</feature>
<keyword evidence="2" id="KW-1133">Transmembrane helix</keyword>
<feature type="transmembrane region" description="Helical" evidence="2">
    <location>
        <begin position="345"/>
        <end position="364"/>
    </location>
</feature>
<feature type="compositionally biased region" description="Low complexity" evidence="1">
    <location>
        <begin position="18"/>
        <end position="28"/>
    </location>
</feature>
<feature type="transmembrane region" description="Helical" evidence="2">
    <location>
        <begin position="370"/>
        <end position="388"/>
    </location>
</feature>
<gene>
    <name evidence="3" type="ORF">G5C60_03430</name>
</gene>
<protein>
    <submittedName>
        <fullName evidence="3">Low temperature requirement protein A</fullName>
    </submittedName>
</protein>
<reference evidence="3 4" key="1">
    <citation type="submission" date="2020-02" db="EMBL/GenBank/DDBJ databases">
        <title>Whole-genome analyses of novel actinobacteria.</title>
        <authorList>
            <person name="Sahin N."/>
            <person name="Gencbay T."/>
        </authorList>
    </citation>
    <scope>NUCLEOTIDE SEQUENCE [LARGE SCALE GENOMIC DNA]</scope>
    <source>
        <strain evidence="3 4">HC44</strain>
    </source>
</reference>
<evidence type="ECO:0000256" key="2">
    <source>
        <dbReference type="SAM" id="Phobius"/>
    </source>
</evidence>
<feature type="transmembrane region" description="Helical" evidence="2">
    <location>
        <begin position="99"/>
        <end position="118"/>
    </location>
</feature>
<dbReference type="Pfam" id="PF06772">
    <property type="entry name" value="LtrA"/>
    <property type="match status" value="1"/>
</dbReference>
<sequence>MYASAKSAGLPVAGSQIPSARSSSSLKPSARRVGRSSRSIAHPSAVGGPPPDTCERVECLDSTFSQVRGGDAPLVHGWAWMGFTWFASAYDIDDVPYRLATFIQIAGVLVLASGVPRAFTDHDFTMPVVGYSIMRLGLVSLWLRAARAHPEGRATATRYAAGLVVIQCAWIGWLFLPDDWHMPLFALLAVFDVAVPVWAERAGATAWHPHHIAERFGLFTLIVLGESVLAATTAVQEALDAREATGGLYAVAAGGLLIVMSMWWLYFAKPAAQFLTSNRAAFPWGYGHYLVFGSAAAVGAGLAVNVDHVTHHTEISDATAGAAVTVPVAVFLLVLYLLHIRPHHALAAHALLIPGTAAVVLALTFTDVPVLGTGLAVAALAGVSVTVVQRHEPHDTPSSRTGQN</sequence>
<dbReference type="Proteomes" id="UP000472335">
    <property type="component" value="Unassembled WGS sequence"/>
</dbReference>
<comment type="caution">
    <text evidence="3">The sequence shown here is derived from an EMBL/GenBank/DDBJ whole genome shotgun (WGS) entry which is preliminary data.</text>
</comment>
<dbReference type="PANTHER" id="PTHR36840">
    <property type="entry name" value="BLL5714 PROTEIN"/>
    <property type="match status" value="1"/>
</dbReference>
<dbReference type="EMBL" id="JAAKZY010000006">
    <property type="protein sequence ID" value="NGO06739.1"/>
    <property type="molecule type" value="Genomic_DNA"/>
</dbReference>
<keyword evidence="2" id="KW-0812">Transmembrane</keyword>
<proteinExistence type="predicted"/>
<evidence type="ECO:0000313" key="4">
    <source>
        <dbReference type="Proteomes" id="UP000472335"/>
    </source>
</evidence>
<keyword evidence="2" id="KW-0472">Membrane</keyword>
<accession>A0A6G4UYC0</accession>
<evidence type="ECO:0000313" key="3">
    <source>
        <dbReference type="EMBL" id="NGO06739.1"/>
    </source>
</evidence>
<feature type="region of interest" description="Disordered" evidence="1">
    <location>
        <begin position="1"/>
        <end position="53"/>
    </location>
</feature>
<evidence type="ECO:0000256" key="1">
    <source>
        <dbReference type="SAM" id="MobiDB-lite"/>
    </source>
</evidence>
<feature type="transmembrane region" description="Helical" evidence="2">
    <location>
        <begin position="247"/>
        <end position="266"/>
    </location>
</feature>
<feature type="transmembrane region" description="Helical" evidence="2">
    <location>
        <begin position="216"/>
        <end position="235"/>
    </location>
</feature>